<organism evidence="1 2">
    <name type="scientific">Streptodolium elevatio</name>
    <dbReference type="NCBI Taxonomy" id="3157996"/>
    <lineage>
        <taxon>Bacteria</taxon>
        <taxon>Bacillati</taxon>
        <taxon>Actinomycetota</taxon>
        <taxon>Actinomycetes</taxon>
        <taxon>Kitasatosporales</taxon>
        <taxon>Streptomycetaceae</taxon>
        <taxon>Streptodolium</taxon>
    </lineage>
</organism>
<comment type="caution">
    <text evidence="1">The sequence shown here is derived from an EMBL/GenBank/DDBJ whole genome shotgun (WGS) entry which is preliminary data.</text>
</comment>
<keyword evidence="2" id="KW-1185">Reference proteome</keyword>
<reference evidence="1 2" key="1">
    <citation type="submission" date="2024-06" db="EMBL/GenBank/DDBJ databases">
        <title>The Natural Products Discovery Center: Release of the First 8490 Sequenced Strains for Exploring Actinobacteria Biosynthetic Diversity.</title>
        <authorList>
            <person name="Kalkreuter E."/>
            <person name="Kautsar S.A."/>
            <person name="Yang D."/>
            <person name="Bader C.D."/>
            <person name="Teijaro C.N."/>
            <person name="Fluegel L."/>
            <person name="Davis C.M."/>
            <person name="Simpson J.R."/>
            <person name="Lauterbach L."/>
            <person name="Steele A.D."/>
            <person name="Gui C."/>
            <person name="Meng S."/>
            <person name="Li G."/>
            <person name="Viehrig K."/>
            <person name="Ye F."/>
            <person name="Su P."/>
            <person name="Kiefer A.F."/>
            <person name="Nichols A."/>
            <person name="Cepeda A.J."/>
            <person name="Yan W."/>
            <person name="Fan B."/>
            <person name="Jiang Y."/>
            <person name="Adhikari A."/>
            <person name="Zheng C.-J."/>
            <person name="Schuster L."/>
            <person name="Cowan T.M."/>
            <person name="Smanski M.J."/>
            <person name="Chevrette M.G."/>
            <person name="De Carvalho L.P.S."/>
            <person name="Shen B."/>
        </authorList>
    </citation>
    <scope>NUCLEOTIDE SEQUENCE [LARGE SCALE GENOMIC DNA]</scope>
    <source>
        <strain evidence="1 2">NPDC048946</strain>
    </source>
</reference>
<protein>
    <submittedName>
        <fullName evidence="1">Uncharacterized protein</fullName>
    </submittedName>
</protein>
<evidence type="ECO:0000313" key="1">
    <source>
        <dbReference type="EMBL" id="MEU8137020.1"/>
    </source>
</evidence>
<sequence>MGEDSTGVAPVPGEIVDTVYGRQRVTAVIDMPLIEPTIYLRPEHGGQEWSVPVAQFARVRTDHSDTP</sequence>
<accession>A0ABV3DMN6</accession>
<evidence type="ECO:0000313" key="2">
    <source>
        <dbReference type="Proteomes" id="UP001551482"/>
    </source>
</evidence>
<dbReference type="EMBL" id="JBEZFP010000077">
    <property type="protein sequence ID" value="MEU8137020.1"/>
    <property type="molecule type" value="Genomic_DNA"/>
</dbReference>
<dbReference type="Proteomes" id="UP001551482">
    <property type="component" value="Unassembled WGS sequence"/>
</dbReference>
<dbReference type="RefSeq" id="WP_358358265.1">
    <property type="nucleotide sequence ID" value="NZ_JBEZFP010000077.1"/>
</dbReference>
<gene>
    <name evidence="1" type="ORF">AB0C36_26335</name>
</gene>
<proteinExistence type="predicted"/>
<name>A0ABV3DMN6_9ACTN</name>